<organism evidence="2 5">
    <name type="scientific">Arthrobacter bambusae</name>
    <dbReference type="NCBI Taxonomy" id="1338426"/>
    <lineage>
        <taxon>Bacteria</taxon>
        <taxon>Bacillati</taxon>
        <taxon>Actinomycetota</taxon>
        <taxon>Actinomycetes</taxon>
        <taxon>Micrococcales</taxon>
        <taxon>Micrococcaceae</taxon>
        <taxon>Arthrobacter</taxon>
    </lineage>
</organism>
<dbReference type="Proteomes" id="UP001230951">
    <property type="component" value="Unassembled WGS sequence"/>
</dbReference>
<reference evidence="2 4" key="1">
    <citation type="submission" date="2023-07" db="EMBL/GenBank/DDBJ databases">
        <title>Sorghum-associated microbial communities from plants grown in Nebraska, USA.</title>
        <authorList>
            <person name="Schachtman D."/>
        </authorList>
    </citation>
    <scope>NUCLEOTIDE SEQUENCE</scope>
    <source>
        <strain evidence="2">DS1006</strain>
        <strain evidence="3 4">DS1016</strain>
    </source>
</reference>
<dbReference type="EMBL" id="JAUSRG010000002">
    <property type="protein sequence ID" value="MDP9904010.1"/>
    <property type="molecule type" value="Genomic_DNA"/>
</dbReference>
<evidence type="ECO:0000313" key="5">
    <source>
        <dbReference type="Proteomes" id="UP001242995"/>
    </source>
</evidence>
<dbReference type="Proteomes" id="UP001242995">
    <property type="component" value="Unassembled WGS sequence"/>
</dbReference>
<keyword evidence="4" id="KW-1185">Reference proteome</keyword>
<proteinExistence type="predicted"/>
<dbReference type="RefSeq" id="WP_284988235.1">
    <property type="nucleotide sequence ID" value="NZ_JAUSRG010000002.1"/>
</dbReference>
<name>A0AAW8D8F4_9MICC</name>
<dbReference type="EMBL" id="JAUSTF010000001">
    <property type="protein sequence ID" value="MDQ0179336.1"/>
    <property type="molecule type" value="Genomic_DNA"/>
</dbReference>
<comment type="caution">
    <text evidence="2">The sequence shown here is derived from an EMBL/GenBank/DDBJ whole genome shotgun (WGS) entry which is preliminary data.</text>
</comment>
<evidence type="ECO:0000313" key="3">
    <source>
        <dbReference type="EMBL" id="MDQ0179336.1"/>
    </source>
</evidence>
<evidence type="ECO:0000256" key="1">
    <source>
        <dbReference type="SAM" id="Phobius"/>
    </source>
</evidence>
<gene>
    <name evidence="2" type="ORF">J2S90_000956</name>
    <name evidence="3" type="ORF">J2S93_000743</name>
</gene>
<sequence length="105" mass="11281">MAPKRRITPHLEGQRLGAVRALAWGGVVLMAGAALLWFLAGGREEFVAGTQPATWRVLVPGTAFWLAWTAWLGAGVWFAVKMFRSIMGRLDDGWTRPGGGDGSTG</sequence>
<protein>
    <submittedName>
        <fullName evidence="2">Uncharacterized protein</fullName>
    </submittedName>
</protein>
<feature type="transmembrane region" description="Helical" evidence="1">
    <location>
        <begin position="21"/>
        <end position="42"/>
    </location>
</feature>
<evidence type="ECO:0000313" key="2">
    <source>
        <dbReference type="EMBL" id="MDP9904010.1"/>
    </source>
</evidence>
<feature type="transmembrane region" description="Helical" evidence="1">
    <location>
        <begin position="62"/>
        <end position="80"/>
    </location>
</feature>
<accession>A0AAW8D8F4</accession>
<keyword evidence="1" id="KW-0812">Transmembrane</keyword>
<keyword evidence="1" id="KW-0472">Membrane</keyword>
<keyword evidence="1" id="KW-1133">Transmembrane helix</keyword>
<dbReference type="AlphaFoldDB" id="A0AAW8D8F4"/>
<evidence type="ECO:0000313" key="4">
    <source>
        <dbReference type="Proteomes" id="UP001230951"/>
    </source>
</evidence>